<organism evidence="2 3">
    <name type="scientific">Tanacetum coccineum</name>
    <dbReference type="NCBI Taxonomy" id="301880"/>
    <lineage>
        <taxon>Eukaryota</taxon>
        <taxon>Viridiplantae</taxon>
        <taxon>Streptophyta</taxon>
        <taxon>Embryophyta</taxon>
        <taxon>Tracheophyta</taxon>
        <taxon>Spermatophyta</taxon>
        <taxon>Magnoliopsida</taxon>
        <taxon>eudicotyledons</taxon>
        <taxon>Gunneridae</taxon>
        <taxon>Pentapetalae</taxon>
        <taxon>asterids</taxon>
        <taxon>campanulids</taxon>
        <taxon>Asterales</taxon>
        <taxon>Asteraceae</taxon>
        <taxon>Asteroideae</taxon>
        <taxon>Anthemideae</taxon>
        <taxon>Anthemidinae</taxon>
        <taxon>Tanacetum</taxon>
    </lineage>
</organism>
<feature type="compositionally biased region" description="Polar residues" evidence="1">
    <location>
        <begin position="12"/>
        <end position="22"/>
    </location>
</feature>
<feature type="region of interest" description="Disordered" evidence="1">
    <location>
        <begin position="189"/>
        <end position="226"/>
    </location>
</feature>
<accession>A0ABQ4XY52</accession>
<evidence type="ECO:0000256" key="1">
    <source>
        <dbReference type="SAM" id="MobiDB-lite"/>
    </source>
</evidence>
<reference evidence="2" key="2">
    <citation type="submission" date="2022-01" db="EMBL/GenBank/DDBJ databases">
        <authorList>
            <person name="Yamashiro T."/>
            <person name="Shiraishi A."/>
            <person name="Satake H."/>
            <person name="Nakayama K."/>
        </authorList>
    </citation>
    <scope>NUCLEOTIDE SEQUENCE</scope>
</reference>
<name>A0ABQ4XY52_9ASTR</name>
<evidence type="ECO:0000313" key="2">
    <source>
        <dbReference type="EMBL" id="GJS70350.1"/>
    </source>
</evidence>
<protein>
    <submittedName>
        <fullName evidence="2">Uncharacterized protein</fullName>
    </submittedName>
</protein>
<feature type="compositionally biased region" description="Low complexity" evidence="1">
    <location>
        <begin position="204"/>
        <end position="219"/>
    </location>
</feature>
<dbReference type="EMBL" id="BQNB010009928">
    <property type="protein sequence ID" value="GJS70350.1"/>
    <property type="molecule type" value="Genomic_DNA"/>
</dbReference>
<proteinExistence type="predicted"/>
<feature type="compositionally biased region" description="Polar residues" evidence="1">
    <location>
        <begin position="42"/>
        <end position="56"/>
    </location>
</feature>
<feature type="compositionally biased region" description="Low complexity" evidence="1">
    <location>
        <begin position="1"/>
        <end position="11"/>
    </location>
</feature>
<feature type="compositionally biased region" description="Basic and acidic residues" evidence="1">
    <location>
        <begin position="23"/>
        <end position="40"/>
    </location>
</feature>
<sequence length="226" mass="24987">MIASSSSRNSSKNMPRFSSNDMVHNHYLKEAKKKTQERNKNSRSSVMHTASPQTTTKGHRFSPNKTSYVYEKTSPRFDLRWKPTGRIFKTIGLRWIPTGKILASCTSKDESEPTHGSNVDIPNIHECKQTMDLSAGTSLTGQQKQRIDFSAEVLTADMISMTSMIELKGLFGPSFAKYFNGENQVVSKSSAVTTADASDKRQQQPDSTSSTSTQATTVTADGNFDV</sequence>
<evidence type="ECO:0000313" key="3">
    <source>
        <dbReference type="Proteomes" id="UP001151760"/>
    </source>
</evidence>
<feature type="region of interest" description="Disordered" evidence="1">
    <location>
        <begin position="1"/>
        <end position="65"/>
    </location>
</feature>
<reference evidence="2" key="1">
    <citation type="journal article" date="2022" name="Int. J. Mol. Sci.">
        <title>Draft Genome of Tanacetum Coccineum: Genomic Comparison of Closely Related Tanacetum-Family Plants.</title>
        <authorList>
            <person name="Yamashiro T."/>
            <person name="Shiraishi A."/>
            <person name="Nakayama K."/>
            <person name="Satake H."/>
        </authorList>
    </citation>
    <scope>NUCLEOTIDE SEQUENCE</scope>
</reference>
<dbReference type="Proteomes" id="UP001151760">
    <property type="component" value="Unassembled WGS sequence"/>
</dbReference>
<keyword evidence="3" id="KW-1185">Reference proteome</keyword>
<gene>
    <name evidence="2" type="ORF">Tco_0703191</name>
</gene>
<comment type="caution">
    <text evidence="2">The sequence shown here is derived from an EMBL/GenBank/DDBJ whole genome shotgun (WGS) entry which is preliminary data.</text>
</comment>